<evidence type="ECO:0000313" key="3">
    <source>
        <dbReference type="EMBL" id="SFT21461.1"/>
    </source>
</evidence>
<dbReference type="EMBL" id="FOZW01000015">
    <property type="protein sequence ID" value="SFT21461.1"/>
    <property type="molecule type" value="Genomic_DNA"/>
</dbReference>
<organism evidence="3 4">
    <name type="scientific">Alloyangia pacifica</name>
    <dbReference type="NCBI Taxonomy" id="311180"/>
    <lineage>
        <taxon>Bacteria</taxon>
        <taxon>Pseudomonadati</taxon>
        <taxon>Pseudomonadota</taxon>
        <taxon>Alphaproteobacteria</taxon>
        <taxon>Rhodobacterales</taxon>
        <taxon>Roseobacteraceae</taxon>
        <taxon>Alloyangia</taxon>
    </lineage>
</organism>
<dbReference type="RefSeq" id="WP_092430675.1">
    <property type="nucleotide sequence ID" value="NZ_FNCL01000021.1"/>
</dbReference>
<feature type="domain" description="Large polyvalent protein-associated" evidence="2">
    <location>
        <begin position="173"/>
        <end position="252"/>
    </location>
</feature>
<feature type="region of interest" description="Disordered" evidence="1">
    <location>
        <begin position="239"/>
        <end position="258"/>
    </location>
</feature>
<dbReference type="AlphaFoldDB" id="A0A1I6W6W5"/>
<dbReference type="Pfam" id="PF18821">
    <property type="entry name" value="LPD7"/>
    <property type="match status" value="1"/>
</dbReference>
<feature type="compositionally biased region" description="Basic and acidic residues" evidence="1">
    <location>
        <begin position="524"/>
        <end position="538"/>
    </location>
</feature>
<evidence type="ECO:0000256" key="1">
    <source>
        <dbReference type="SAM" id="MobiDB-lite"/>
    </source>
</evidence>
<protein>
    <recommendedName>
        <fullName evidence="2">Large polyvalent protein-associated domain-containing protein</fullName>
    </recommendedName>
</protein>
<accession>A0A1I6W6W5</accession>
<feature type="region of interest" description="Disordered" evidence="1">
    <location>
        <begin position="267"/>
        <end position="289"/>
    </location>
</feature>
<feature type="compositionally biased region" description="Basic and acidic residues" evidence="1">
    <location>
        <begin position="239"/>
        <end position="252"/>
    </location>
</feature>
<keyword evidence="4" id="KW-1185">Reference proteome</keyword>
<sequence length="538" mass="59119">MDEKQNEVGFTLSYAGNDTMARFATAAEAGRAFADADAAQRPRVIEAVGQGARTLASTVTIGTDVQKSVPALESLPDVSAKEIGSKSREGFGESDLAFWTAYHERVAEQEREDAVKSPVAEVAATVREEQGRGTIAPDEATKTRAGEDRFSLPASYHDRFLVTKAAHQQELYRSYEDVRPAISDTGDRLSTRNADRGTAMDMIELAAHRGWQNLTARGPEEFRREMWIEGTAQGLKVEGYRPTEKDREEASRRGQMIGERVLERTDGEQIERGGSTAGSLRSDGTAKDGNVVQMPRANFAEGITGTITEIGSAPYRNREGANSVPFIELAREGEKVERLWSVTLPDAVEKHELKAGDQVTLYSPGVQPVTYKTIDKKSGEEVERQGHRRLWDARDIERAAEVNRGEPGVVEAQPQENAMAVAEENSTVSDKLREQELSSERLEDRIMHYEPGDQAVKGSASVLAHMDARMRAGGVSEKDREAARENVAKLLSQGLQAGRSVQVQSLANVSREQERLAQNAGQVAEKERARGVQKGQER</sequence>
<reference evidence="4" key="1">
    <citation type="submission" date="2016-10" db="EMBL/GenBank/DDBJ databases">
        <authorList>
            <person name="Varghese N."/>
            <person name="Submissions S."/>
        </authorList>
    </citation>
    <scope>NUCLEOTIDE SEQUENCE [LARGE SCALE GENOMIC DNA]</scope>
    <source>
        <strain evidence="4">DSM 26894</strain>
    </source>
</reference>
<feature type="region of interest" description="Disordered" evidence="1">
    <location>
        <begin position="515"/>
        <end position="538"/>
    </location>
</feature>
<name>A0A1I6W6W5_9RHOB</name>
<evidence type="ECO:0000259" key="2">
    <source>
        <dbReference type="Pfam" id="PF18821"/>
    </source>
</evidence>
<dbReference type="OrthoDB" id="7873036at2"/>
<proteinExistence type="predicted"/>
<dbReference type="STRING" id="311180.SAMN04488050_11571"/>
<dbReference type="InterPro" id="IPR040677">
    <property type="entry name" value="LPD7"/>
</dbReference>
<evidence type="ECO:0000313" key="4">
    <source>
        <dbReference type="Proteomes" id="UP000199392"/>
    </source>
</evidence>
<gene>
    <name evidence="3" type="ORF">SAMN04488050_11571</name>
</gene>
<dbReference type="Proteomes" id="UP000199392">
    <property type="component" value="Unassembled WGS sequence"/>
</dbReference>